<reference evidence="3" key="1">
    <citation type="submission" date="2017-02" db="EMBL/GenBank/DDBJ databases">
        <title>Delving into the versatile metabolic prowess of the omnipresent phylum Bacteroidetes.</title>
        <authorList>
            <person name="Nobu M.K."/>
            <person name="Mei R."/>
            <person name="Narihiro T."/>
            <person name="Kuroda K."/>
            <person name="Liu W.-T."/>
        </authorList>
    </citation>
    <scope>NUCLEOTIDE SEQUENCE</scope>
    <source>
        <strain evidence="3">ADurb.Bin160</strain>
    </source>
</reference>
<name>A0A1V5ZLR5_9BACT</name>
<organism evidence="3">
    <name type="scientific">candidate division CPR1 bacterium ADurb.Bin160</name>
    <dbReference type="NCBI Taxonomy" id="1852826"/>
    <lineage>
        <taxon>Bacteria</taxon>
        <taxon>candidate division CPR1</taxon>
    </lineage>
</organism>
<dbReference type="Pfam" id="PF00303">
    <property type="entry name" value="Thymidylat_synt"/>
    <property type="match status" value="1"/>
</dbReference>
<dbReference type="Proteomes" id="UP000485621">
    <property type="component" value="Unassembled WGS sequence"/>
</dbReference>
<dbReference type="AlphaFoldDB" id="A0A1V5ZLR5"/>
<dbReference type="InterPro" id="IPR023451">
    <property type="entry name" value="Thymidate_synth/dCMP_Mease_dom"/>
</dbReference>
<keyword evidence="3" id="KW-0489">Methyltransferase</keyword>
<dbReference type="EC" id="2.1.1.45" evidence="3"/>
<dbReference type="Gene3D" id="3.30.572.10">
    <property type="entry name" value="Thymidylate synthase/dCMP hydroxymethylase domain"/>
    <property type="match status" value="1"/>
</dbReference>
<dbReference type="SUPFAM" id="SSF55831">
    <property type="entry name" value="Thymidylate synthase/dCMP hydroxymethylase"/>
    <property type="match status" value="1"/>
</dbReference>
<dbReference type="EMBL" id="MWDB01000023">
    <property type="protein sequence ID" value="OQB41143.1"/>
    <property type="molecule type" value="Genomic_DNA"/>
</dbReference>
<proteinExistence type="predicted"/>
<keyword evidence="1 3" id="KW-0808">Transferase</keyword>
<accession>A0A1V5ZLR5</accession>
<sequence>MNLRNISINATTIDDAWYQLLWNIKKHGREYTITSGSFEGHKRLEFDYVNVIIKYPNSRPLAVKIPEWSPLPPPTIEEDIEEYFANYLMDGKLSPNEHYRYSSWIVGDGKNCNYNQIEWAINHFKKYGFGTNHCTINIGNPDSNLEYDKPYKSCLICKENILYKGYEKNCPNCGNELFSNENIRGTSPCLRLLHFKILQENGENFLVLKCFMRSNDLWSGWPVNIGGFALLQEFVAQELKISVGPMIYSSAGCHIYDFQLDVLNARIFN</sequence>
<evidence type="ECO:0000256" key="1">
    <source>
        <dbReference type="ARBA" id="ARBA00022679"/>
    </source>
</evidence>
<comment type="caution">
    <text evidence="3">The sequence shown here is derived from an EMBL/GenBank/DDBJ whole genome shotgun (WGS) entry which is preliminary data.</text>
</comment>
<protein>
    <submittedName>
        <fullName evidence="3">Thymidylate synthase</fullName>
        <ecNumber evidence="3">2.1.1.45</ecNumber>
    </submittedName>
</protein>
<dbReference type="GO" id="GO:0032259">
    <property type="term" value="P:methylation"/>
    <property type="evidence" value="ECO:0007669"/>
    <property type="project" value="UniProtKB-KW"/>
</dbReference>
<feature type="domain" description="Thymidylate synthase/dCMP hydroxymethylase" evidence="2">
    <location>
        <begin position="187"/>
        <end position="265"/>
    </location>
</feature>
<gene>
    <name evidence="3" type="primary">thyA</name>
    <name evidence="3" type="ORF">BWY04_01029</name>
</gene>
<dbReference type="InterPro" id="IPR036926">
    <property type="entry name" value="Thymidate_synth/dCMP_Mease_sf"/>
</dbReference>
<evidence type="ECO:0000259" key="2">
    <source>
        <dbReference type="Pfam" id="PF00303"/>
    </source>
</evidence>
<evidence type="ECO:0000313" key="3">
    <source>
        <dbReference type="EMBL" id="OQB41143.1"/>
    </source>
</evidence>
<dbReference type="GO" id="GO:0004799">
    <property type="term" value="F:thymidylate synthase activity"/>
    <property type="evidence" value="ECO:0007669"/>
    <property type="project" value="UniProtKB-EC"/>
</dbReference>